<dbReference type="PROSITE" id="PS00138">
    <property type="entry name" value="SUBTILASE_SER"/>
    <property type="match status" value="1"/>
</dbReference>
<dbReference type="PRINTS" id="PR00723">
    <property type="entry name" value="SUBTILISIN"/>
</dbReference>
<keyword evidence="4 6" id="KW-0378">Hydrolase</keyword>
<dbReference type="InterPro" id="IPR023827">
    <property type="entry name" value="Peptidase_S8_Asp-AS"/>
</dbReference>
<protein>
    <submittedName>
        <fullName evidence="10">S8 family peptidase</fullName>
    </submittedName>
</protein>
<organism evidence="10 11">
    <name type="scientific">Flavobacterium bernardetii</name>
    <dbReference type="NCBI Taxonomy" id="2813823"/>
    <lineage>
        <taxon>Bacteria</taxon>
        <taxon>Pseudomonadati</taxon>
        <taxon>Bacteroidota</taxon>
        <taxon>Flavobacteriia</taxon>
        <taxon>Flavobacteriales</taxon>
        <taxon>Flavobacteriaceae</taxon>
        <taxon>Flavobacterium</taxon>
    </lineage>
</organism>
<accession>A0ABR7IWX4</accession>
<evidence type="ECO:0000256" key="6">
    <source>
        <dbReference type="PROSITE-ProRule" id="PRU01240"/>
    </source>
</evidence>
<feature type="domain" description="Peptidase S8/S53" evidence="8">
    <location>
        <begin position="170"/>
        <end position="443"/>
    </location>
</feature>
<reference evidence="10 11" key="1">
    <citation type="submission" date="2020-08" db="EMBL/GenBank/DDBJ databases">
        <title>Description of novel Flavobacterium F-408 isolate.</title>
        <authorList>
            <person name="Saticioglu I.B."/>
            <person name="Duman M."/>
            <person name="Altun S."/>
        </authorList>
    </citation>
    <scope>NUCLEOTIDE SEQUENCE [LARGE SCALE GENOMIC DNA]</scope>
    <source>
        <strain evidence="10 11">F-408</strain>
    </source>
</reference>
<keyword evidence="5 6" id="KW-0720">Serine protease</keyword>
<evidence type="ECO:0000256" key="5">
    <source>
        <dbReference type="ARBA" id="ARBA00022825"/>
    </source>
</evidence>
<dbReference type="PIRSF" id="PIRSF037903">
    <property type="entry name" value="Subtilisin_rel_GFO_2223"/>
    <property type="match status" value="1"/>
</dbReference>
<dbReference type="InterPro" id="IPR050131">
    <property type="entry name" value="Peptidase_S8_subtilisin-like"/>
</dbReference>
<dbReference type="Proteomes" id="UP000605990">
    <property type="component" value="Unassembled WGS sequence"/>
</dbReference>
<evidence type="ECO:0000313" key="10">
    <source>
        <dbReference type="EMBL" id="MBC5834281.1"/>
    </source>
</evidence>
<evidence type="ECO:0000259" key="9">
    <source>
        <dbReference type="Pfam" id="PF18962"/>
    </source>
</evidence>
<dbReference type="InterPro" id="IPR036852">
    <property type="entry name" value="Peptidase_S8/S53_dom_sf"/>
</dbReference>
<dbReference type="EMBL" id="JACRUN010000002">
    <property type="protein sequence ID" value="MBC5834281.1"/>
    <property type="molecule type" value="Genomic_DNA"/>
</dbReference>
<feature type="active site" description="Charge relay system" evidence="6">
    <location>
        <position position="397"/>
    </location>
</feature>
<proteinExistence type="inferred from homology"/>
<evidence type="ECO:0000256" key="7">
    <source>
        <dbReference type="RuleBase" id="RU003355"/>
    </source>
</evidence>
<evidence type="ECO:0000313" key="11">
    <source>
        <dbReference type="Proteomes" id="UP000605990"/>
    </source>
</evidence>
<feature type="domain" description="Secretion system C-terminal sorting" evidence="9">
    <location>
        <begin position="468"/>
        <end position="531"/>
    </location>
</feature>
<feature type="active site" description="Charge relay system" evidence="6">
    <location>
        <position position="179"/>
    </location>
</feature>
<sequence>MKKLYFLLIIVVANFGYAQIEDAWVYFNDKPSSATFLSNPLTMLTQRSLDRRTAQNISLDITDVPVEQTYIAQISAATGVTVMAKSKWLNALHIRGTQTDIQALTALSFVNNVKFANHSLNPGGKFSQTPKAIKPVNKQYDVQVNYNYGGSQNQIEMLNGHLLHQQNFTGQGKIIAVLDSGFTGVNTVAPFQNLITNNQILGGYNFPDANTNYFFRHNHGTNVLSTMGGFADGQLVGTAPSAQYYLFITEDVNSENPVEESYWVEAAELADYYGVDVINSSLGYFAYDNTAYSHQYDDMIGNKTFASRGVNMAFNKGIVVVISAGNSGATSDPHIATPADAIGALTIGAVNSLEAYASFSSIGPSFDGRIKPDVCAKGLQTTVSSTTGTITTSSGTSFSSPVMAGMVATFWSAVPNLTAQQVVNFIKQSADNYNAPTTQKGYGIPDFQLALTNALNLEEVSSNKSFVVYPNPAENQITFQLENKQKGILYLYDVLGQNILTKEISENNNAIDIQNLSNGVYYYNFESNKVFKGKIIKK</sequence>
<keyword evidence="2 6" id="KW-0645">Protease</keyword>
<comment type="similarity">
    <text evidence="1 6 7">Belongs to the peptidase S8 family.</text>
</comment>
<name>A0ABR7IWX4_9FLAO</name>
<evidence type="ECO:0000256" key="3">
    <source>
        <dbReference type="ARBA" id="ARBA00022729"/>
    </source>
</evidence>
<dbReference type="PROSITE" id="PS51892">
    <property type="entry name" value="SUBTILASE"/>
    <property type="match status" value="1"/>
</dbReference>
<dbReference type="InterPro" id="IPR015500">
    <property type="entry name" value="Peptidase_S8_subtilisin-rel"/>
</dbReference>
<dbReference type="NCBIfam" id="TIGR04183">
    <property type="entry name" value="Por_Secre_tail"/>
    <property type="match status" value="1"/>
</dbReference>
<dbReference type="Gene3D" id="3.40.50.200">
    <property type="entry name" value="Peptidase S8/S53 domain"/>
    <property type="match status" value="1"/>
</dbReference>
<comment type="caution">
    <text evidence="10">The sequence shown here is derived from an EMBL/GenBank/DDBJ whole genome shotgun (WGS) entry which is preliminary data.</text>
</comment>
<dbReference type="InterPro" id="IPR026444">
    <property type="entry name" value="Secre_tail"/>
</dbReference>
<evidence type="ECO:0000259" key="8">
    <source>
        <dbReference type="Pfam" id="PF00082"/>
    </source>
</evidence>
<dbReference type="InterPro" id="IPR000209">
    <property type="entry name" value="Peptidase_S8/S53_dom"/>
</dbReference>
<evidence type="ECO:0000256" key="1">
    <source>
        <dbReference type="ARBA" id="ARBA00011073"/>
    </source>
</evidence>
<dbReference type="SUPFAM" id="SSF52743">
    <property type="entry name" value="Subtilisin-like"/>
    <property type="match status" value="1"/>
</dbReference>
<evidence type="ECO:0000256" key="4">
    <source>
        <dbReference type="ARBA" id="ARBA00022801"/>
    </source>
</evidence>
<evidence type="ECO:0000256" key="2">
    <source>
        <dbReference type="ARBA" id="ARBA00022670"/>
    </source>
</evidence>
<dbReference type="PANTHER" id="PTHR43806:SF67">
    <property type="entry name" value="EGF-LIKE DOMAIN-CONTAINING PROTEIN"/>
    <property type="match status" value="1"/>
</dbReference>
<dbReference type="PANTHER" id="PTHR43806">
    <property type="entry name" value="PEPTIDASE S8"/>
    <property type="match status" value="1"/>
</dbReference>
<keyword evidence="3" id="KW-0732">Signal</keyword>
<dbReference type="Pfam" id="PF00082">
    <property type="entry name" value="Peptidase_S8"/>
    <property type="match status" value="1"/>
</dbReference>
<dbReference type="Pfam" id="PF18962">
    <property type="entry name" value="Por_Secre_tail"/>
    <property type="match status" value="1"/>
</dbReference>
<keyword evidence="11" id="KW-1185">Reference proteome</keyword>
<dbReference type="RefSeq" id="WP_166126516.1">
    <property type="nucleotide sequence ID" value="NZ_JAANOQ010000003.1"/>
</dbReference>
<dbReference type="InterPro" id="IPR017317">
    <property type="entry name" value="Pept_S8_subtilisin_bacteroid-2"/>
</dbReference>
<gene>
    <name evidence="10" type="ORF">H8R27_05210</name>
</gene>
<dbReference type="PROSITE" id="PS00136">
    <property type="entry name" value="SUBTILASE_ASP"/>
    <property type="match status" value="1"/>
</dbReference>
<feature type="active site" description="Charge relay system" evidence="6">
    <location>
        <position position="219"/>
    </location>
</feature>
<dbReference type="InterPro" id="IPR023828">
    <property type="entry name" value="Peptidase_S8_Ser-AS"/>
</dbReference>